<dbReference type="HOGENOM" id="CLU_023625_3_1_9"/>
<evidence type="ECO:0000256" key="2">
    <source>
        <dbReference type="ARBA" id="ARBA00022722"/>
    </source>
</evidence>
<dbReference type="CDD" id="cd04489">
    <property type="entry name" value="ExoVII_LU_OBF"/>
    <property type="match status" value="1"/>
</dbReference>
<proteinExistence type="inferred from homology"/>
<comment type="subcellular location">
    <subcellularLocation>
        <location evidence="5 6">Cytoplasm</location>
    </subcellularLocation>
</comment>
<dbReference type="GO" id="GO:0005737">
    <property type="term" value="C:cytoplasm"/>
    <property type="evidence" value="ECO:0007669"/>
    <property type="project" value="UniProtKB-SubCell"/>
</dbReference>
<gene>
    <name evidence="5" type="primary">xseA</name>
    <name evidence="9" type="ORF">HMPREF9708_00367</name>
</gene>
<dbReference type="GO" id="GO:0009318">
    <property type="term" value="C:exodeoxyribonuclease VII complex"/>
    <property type="evidence" value="ECO:0007669"/>
    <property type="project" value="UniProtKB-UniRule"/>
</dbReference>
<evidence type="ECO:0000313" key="9">
    <source>
        <dbReference type="EMBL" id="EHR37738.1"/>
    </source>
</evidence>
<dbReference type="GO" id="GO:0008855">
    <property type="term" value="F:exodeoxyribonuclease VII activity"/>
    <property type="evidence" value="ECO:0007669"/>
    <property type="project" value="UniProtKB-UniRule"/>
</dbReference>
<evidence type="ECO:0000256" key="5">
    <source>
        <dbReference type="HAMAP-Rule" id="MF_00378"/>
    </source>
</evidence>
<dbReference type="Proteomes" id="UP000006190">
    <property type="component" value="Unassembled WGS sequence"/>
</dbReference>
<dbReference type="InterPro" id="IPR025824">
    <property type="entry name" value="OB-fold_nuc-bd_dom"/>
</dbReference>
<dbReference type="NCBIfam" id="TIGR00237">
    <property type="entry name" value="xseA"/>
    <property type="match status" value="1"/>
</dbReference>
<dbReference type="PATRIC" id="fig|883113.3.peg.371"/>
<dbReference type="GO" id="GO:0003676">
    <property type="term" value="F:nucleic acid binding"/>
    <property type="evidence" value="ECO:0007669"/>
    <property type="project" value="InterPro"/>
</dbReference>
<dbReference type="InterPro" id="IPR003753">
    <property type="entry name" value="Exonuc_VII_L"/>
</dbReference>
<name>H3NHT9_9LACT</name>
<comment type="caution">
    <text evidence="9">The sequence shown here is derived from an EMBL/GenBank/DDBJ whole genome shotgun (WGS) entry which is preliminary data.</text>
</comment>
<evidence type="ECO:0000256" key="4">
    <source>
        <dbReference type="ARBA" id="ARBA00022839"/>
    </source>
</evidence>
<dbReference type="PANTHER" id="PTHR30008:SF0">
    <property type="entry name" value="EXODEOXYRIBONUCLEASE 7 LARGE SUBUNIT"/>
    <property type="match status" value="1"/>
</dbReference>
<dbReference type="STRING" id="883113.HMPREF9708_00367"/>
<evidence type="ECO:0000259" key="8">
    <source>
        <dbReference type="Pfam" id="PF13742"/>
    </source>
</evidence>
<reference evidence="9 10" key="1">
    <citation type="submission" date="2012-01" db="EMBL/GenBank/DDBJ databases">
        <title>The Genome Sequence of Facklamia languida CCUG 37842.</title>
        <authorList>
            <consortium name="The Broad Institute Genome Sequencing Platform"/>
            <person name="Earl A."/>
            <person name="Ward D."/>
            <person name="Feldgarden M."/>
            <person name="Gevers D."/>
            <person name="Huys G."/>
            <person name="Young S.K."/>
            <person name="Zeng Q."/>
            <person name="Gargeya S."/>
            <person name="Fitzgerald M."/>
            <person name="Haas B."/>
            <person name="Abouelleil A."/>
            <person name="Alvarado L."/>
            <person name="Arachchi H.M."/>
            <person name="Berlin A."/>
            <person name="Chapman S.B."/>
            <person name="Gearin G."/>
            <person name="Goldberg J."/>
            <person name="Griggs A."/>
            <person name="Gujja S."/>
            <person name="Hansen M."/>
            <person name="Heiman D."/>
            <person name="Howarth C."/>
            <person name="Larimer J."/>
            <person name="Lui A."/>
            <person name="MacDonald P.J.P."/>
            <person name="McCowen C."/>
            <person name="Montmayeur A."/>
            <person name="Murphy C."/>
            <person name="Neiman D."/>
            <person name="Pearson M."/>
            <person name="Priest M."/>
            <person name="Roberts A."/>
            <person name="Saif S."/>
            <person name="Shea T."/>
            <person name="Sisk P."/>
            <person name="Stolte C."/>
            <person name="Sykes S."/>
            <person name="Wortman J."/>
            <person name="Nusbaum C."/>
            <person name="Birren B."/>
        </authorList>
    </citation>
    <scope>NUCLEOTIDE SEQUENCE [LARGE SCALE GENOMIC DNA]</scope>
    <source>
        <strain evidence="9 10">CCUG 37842</strain>
    </source>
</reference>
<dbReference type="Pfam" id="PF02601">
    <property type="entry name" value="Exonuc_VII_L"/>
    <property type="match status" value="1"/>
</dbReference>
<evidence type="ECO:0000313" key="10">
    <source>
        <dbReference type="Proteomes" id="UP000006190"/>
    </source>
</evidence>
<dbReference type="PANTHER" id="PTHR30008">
    <property type="entry name" value="EXODEOXYRIBONUCLEASE 7 LARGE SUBUNIT"/>
    <property type="match status" value="1"/>
</dbReference>
<dbReference type="eggNOG" id="COG1570">
    <property type="taxonomic scope" value="Bacteria"/>
</dbReference>
<keyword evidence="3 5" id="KW-0378">Hydrolase</keyword>
<evidence type="ECO:0000256" key="3">
    <source>
        <dbReference type="ARBA" id="ARBA00022801"/>
    </source>
</evidence>
<sequence length="459" mass="52244">MKRGAVKIEQASMKDYLTVSALSQYIKQKFERDPYLQVVRVVGEISNYRFRPNGHQYFALKEGDIVINAIMFRSQFQKVKFTLEEGMKVYVTARVGVYENGGRYQLYVQSIEPDGMGALYLAFEQLKKKMKEAGLLDLPKKPLHPFPKRLAIITSPNGSVIRDIITTIRRRYPIVELIVYPTRVQGNEAVQEIVSAFKQVHQDRDHLDGVILARGGGSIEDLWCFNEEAVAEAIISCSIPVISSIGHETDTSLADLVADLRAPTPTAAAELAVPVLREVLLRLNQLKEGLLLALHQRLSQFRDQLTRSQRAYVLTDPQRIYENKQIQLSSLGEKLRMLSQYDLTNKQQALKSIHQVLMTYHPERQLTLMQDRLMSQTRQVLRLTTQQIDRHKTQLVREVALLDAFSPLKVMQRGYAIIEHEDQIITSSQSIELGDQLAIQLASGRLQAKVTAVDHKEEI</sequence>
<keyword evidence="1 5" id="KW-0963">Cytoplasm</keyword>
<organism evidence="9 10">
    <name type="scientific">Facklamia languida CCUG 37842</name>
    <dbReference type="NCBI Taxonomy" id="883113"/>
    <lineage>
        <taxon>Bacteria</taxon>
        <taxon>Bacillati</taxon>
        <taxon>Bacillota</taxon>
        <taxon>Bacilli</taxon>
        <taxon>Lactobacillales</taxon>
        <taxon>Aerococcaceae</taxon>
        <taxon>Facklamia</taxon>
    </lineage>
</organism>
<dbReference type="GO" id="GO:0006308">
    <property type="term" value="P:DNA catabolic process"/>
    <property type="evidence" value="ECO:0007669"/>
    <property type="project" value="UniProtKB-UniRule"/>
</dbReference>
<dbReference type="AlphaFoldDB" id="H3NHT9"/>
<evidence type="ECO:0000256" key="6">
    <source>
        <dbReference type="RuleBase" id="RU004355"/>
    </source>
</evidence>
<comment type="function">
    <text evidence="5">Bidirectionally degrades single-stranded DNA into large acid-insoluble oligonucleotides, which are then degraded further into small acid-soluble oligonucleotides.</text>
</comment>
<evidence type="ECO:0000256" key="1">
    <source>
        <dbReference type="ARBA" id="ARBA00022490"/>
    </source>
</evidence>
<comment type="catalytic activity">
    <reaction evidence="5 6">
        <text>Exonucleolytic cleavage in either 5'- to 3'- or 3'- to 5'-direction to yield nucleoside 5'-phosphates.</text>
        <dbReference type="EC" id="3.1.11.6"/>
    </reaction>
</comment>
<accession>H3NHT9</accession>
<dbReference type="EC" id="3.1.11.6" evidence="5"/>
<comment type="subunit">
    <text evidence="5">Heterooligomer composed of large and small subunits.</text>
</comment>
<keyword evidence="4 5" id="KW-0269">Exonuclease</keyword>
<comment type="similarity">
    <text evidence="5 6">Belongs to the XseA family.</text>
</comment>
<dbReference type="OrthoDB" id="9802795at2"/>
<dbReference type="Pfam" id="PF13742">
    <property type="entry name" value="tRNA_anti_2"/>
    <property type="match status" value="1"/>
</dbReference>
<keyword evidence="10" id="KW-1185">Reference proteome</keyword>
<feature type="domain" description="Exonuclease VII large subunit C-terminal" evidence="7">
    <location>
        <begin position="140"/>
        <end position="449"/>
    </location>
</feature>
<keyword evidence="2 5" id="KW-0540">Nuclease</keyword>
<dbReference type="EMBL" id="AGEG01000003">
    <property type="protein sequence ID" value="EHR37738.1"/>
    <property type="molecule type" value="Genomic_DNA"/>
</dbReference>
<protein>
    <recommendedName>
        <fullName evidence="5">Exodeoxyribonuclease 7 large subunit</fullName>
        <ecNumber evidence="5">3.1.11.6</ecNumber>
    </recommendedName>
    <alternativeName>
        <fullName evidence="5">Exodeoxyribonuclease VII large subunit</fullName>
        <shortName evidence="5">Exonuclease VII large subunit</shortName>
    </alternativeName>
</protein>
<dbReference type="InterPro" id="IPR020579">
    <property type="entry name" value="Exonuc_VII_lsu_C"/>
</dbReference>
<feature type="domain" description="OB-fold nucleic acid binding" evidence="8">
    <location>
        <begin position="17"/>
        <end position="112"/>
    </location>
</feature>
<dbReference type="HAMAP" id="MF_00378">
    <property type="entry name" value="Exonuc_7_L"/>
    <property type="match status" value="1"/>
</dbReference>
<evidence type="ECO:0000259" key="7">
    <source>
        <dbReference type="Pfam" id="PF02601"/>
    </source>
</evidence>